<dbReference type="EMBL" id="JAGSOG010000277">
    <property type="protein sequence ID" value="MBR7838317.1"/>
    <property type="molecule type" value="Genomic_DNA"/>
</dbReference>
<keyword evidence="4" id="KW-0732">Signal</keyword>
<dbReference type="AlphaFoldDB" id="A0A941ITZ3"/>
<dbReference type="SUPFAM" id="SSF53474">
    <property type="entry name" value="alpha/beta-Hydrolases"/>
    <property type="match status" value="1"/>
</dbReference>
<evidence type="ECO:0000313" key="9">
    <source>
        <dbReference type="Proteomes" id="UP000675781"/>
    </source>
</evidence>
<evidence type="ECO:0000256" key="4">
    <source>
        <dbReference type="ARBA" id="ARBA00022729"/>
    </source>
</evidence>
<dbReference type="InterPro" id="IPR043595">
    <property type="entry name" value="FaeB/C/D"/>
</dbReference>
<keyword evidence="2" id="KW-0964">Secreted</keyword>
<dbReference type="Pfam" id="PF10503">
    <property type="entry name" value="Esterase_PHB"/>
    <property type="match status" value="1"/>
</dbReference>
<dbReference type="Gene3D" id="3.40.50.1820">
    <property type="entry name" value="alpha/beta hydrolase"/>
    <property type="match status" value="1"/>
</dbReference>
<protein>
    <submittedName>
        <fullName evidence="8">Polyhydroxybutyrate depolymerase</fullName>
    </submittedName>
</protein>
<dbReference type="GO" id="GO:0005576">
    <property type="term" value="C:extracellular region"/>
    <property type="evidence" value="ECO:0007669"/>
    <property type="project" value="UniProtKB-SubCell"/>
</dbReference>
<sequence length="303" mass="30681">MVCLAVALSAGACRRAASSAAASSGPSAGAIPAGSSSYSFEIGGLQRTYHVYRPPGLTGPAPLVIFLHGGYGSGSQAEQYYGWDQEAAAHGFLVVYPDGYDRAWNTGGGCCGIPASQDVDDVAFITAVVARVEAGAPVDRHRVFATGISNGGIMAYRLACSTTLFAAVGPDSATELGSCDAPAPLSVIHIHGTADQRIPYGGGTGSGSAHIDGPAVPTVVAGWRRIDGCAAPTQASSDGGVISTSTATCPDGRAVELITVAGAGHQWPGSPDRPVIQKVLGLDTPFPNLDATDVIWAFFAAHP</sequence>
<organism evidence="8 9">
    <name type="scientific">Actinospica durhamensis</name>
    <dbReference type="NCBI Taxonomy" id="1508375"/>
    <lineage>
        <taxon>Bacteria</taxon>
        <taxon>Bacillati</taxon>
        <taxon>Actinomycetota</taxon>
        <taxon>Actinomycetes</taxon>
        <taxon>Catenulisporales</taxon>
        <taxon>Actinospicaceae</taxon>
        <taxon>Actinospica</taxon>
    </lineage>
</organism>
<accession>A0A941ITZ3</accession>
<keyword evidence="9" id="KW-1185">Reference proteome</keyword>
<dbReference type="PANTHER" id="PTHR38050:SF2">
    <property type="entry name" value="FERULOYL ESTERASE C-RELATED"/>
    <property type="match status" value="1"/>
</dbReference>
<keyword evidence="6" id="KW-0119">Carbohydrate metabolism</keyword>
<gene>
    <name evidence="8" type="ORF">KDL01_33920</name>
</gene>
<evidence type="ECO:0000256" key="5">
    <source>
        <dbReference type="ARBA" id="ARBA00022801"/>
    </source>
</evidence>
<name>A0A941ITZ3_9ACTN</name>
<evidence type="ECO:0000256" key="6">
    <source>
        <dbReference type="ARBA" id="ARBA00023277"/>
    </source>
</evidence>
<evidence type="ECO:0000256" key="2">
    <source>
        <dbReference type="ARBA" id="ARBA00022525"/>
    </source>
</evidence>
<evidence type="ECO:0000256" key="3">
    <source>
        <dbReference type="ARBA" id="ARBA00022651"/>
    </source>
</evidence>
<comment type="caution">
    <text evidence="8">The sequence shown here is derived from an EMBL/GenBank/DDBJ whole genome shotgun (WGS) entry which is preliminary data.</text>
</comment>
<reference evidence="8" key="1">
    <citation type="submission" date="2021-04" db="EMBL/GenBank/DDBJ databases">
        <title>Genome based classification of Actinospica acidithermotolerans sp. nov., an actinobacterium isolated from an Indonesian hot spring.</title>
        <authorList>
            <person name="Kusuma A.B."/>
            <person name="Putra K.E."/>
            <person name="Nafisah S."/>
            <person name="Loh J."/>
            <person name="Nouioui I."/>
            <person name="Goodfellow M."/>
        </authorList>
    </citation>
    <scope>NUCLEOTIDE SEQUENCE</scope>
    <source>
        <strain evidence="8">CSCA 57</strain>
    </source>
</reference>
<dbReference type="InterPro" id="IPR029058">
    <property type="entry name" value="AB_hydrolase_fold"/>
</dbReference>
<dbReference type="GO" id="GO:0030600">
    <property type="term" value="F:feruloyl esterase activity"/>
    <property type="evidence" value="ECO:0007669"/>
    <property type="project" value="InterPro"/>
</dbReference>
<proteinExistence type="predicted"/>
<dbReference type="GO" id="GO:0045493">
    <property type="term" value="P:xylan catabolic process"/>
    <property type="evidence" value="ECO:0007669"/>
    <property type="project" value="UniProtKB-KW"/>
</dbReference>
<comment type="subcellular location">
    <subcellularLocation>
        <location evidence="1">Secreted</location>
    </subcellularLocation>
</comment>
<evidence type="ECO:0000256" key="7">
    <source>
        <dbReference type="ARBA" id="ARBA00023326"/>
    </source>
</evidence>
<evidence type="ECO:0000256" key="1">
    <source>
        <dbReference type="ARBA" id="ARBA00004613"/>
    </source>
</evidence>
<dbReference type="InterPro" id="IPR010126">
    <property type="entry name" value="Esterase_phb"/>
</dbReference>
<keyword evidence="5" id="KW-0378">Hydrolase</keyword>
<dbReference type="PANTHER" id="PTHR38050">
    <property type="match status" value="1"/>
</dbReference>
<keyword evidence="3" id="KW-0858">Xylan degradation</keyword>
<keyword evidence="7" id="KW-0624">Polysaccharide degradation</keyword>
<dbReference type="Proteomes" id="UP000675781">
    <property type="component" value="Unassembled WGS sequence"/>
</dbReference>
<evidence type="ECO:0000313" key="8">
    <source>
        <dbReference type="EMBL" id="MBR7838317.1"/>
    </source>
</evidence>